<keyword evidence="2" id="KW-1185">Reference proteome</keyword>
<gene>
    <name evidence="1" type="ORF">H8S00_03835</name>
</gene>
<sequence>MKKDNIYKDIKKGGFYRPLCFKEAGKIKKVDYDMEEYCDLLVEYMESNTDQIETKSDFFASFGEIVGIGEVIQNVDLYSDKELERVKEQKRKKIYRIHNRIINNKEKGSPNLVASDKTCYLFLRKVEKIFGRTLLTPINEEIPYCFEIKYIYSLLAQLIEIMYTSDFFNYVPNSKNFQGKCYQNHLVMIKENIKEIFDDSTVQYSIWQEIISPFNIIIYEGSYPGIKYGDIWYQNCKELRFFDCTYEIAKNNYNLYNKVKEKLEFDLGNSREEVREEIKKCEEFFGSSSQSEKLLYCEKMLETLKTIIKKKFDVEV</sequence>
<comment type="caution">
    <text evidence="1">The sequence shown here is derived from an EMBL/GenBank/DDBJ whole genome shotgun (WGS) entry which is preliminary data.</text>
</comment>
<organism evidence="1 2">
    <name type="scientific">Eubacterium segne</name>
    <dbReference type="NCBI Taxonomy" id="2763045"/>
    <lineage>
        <taxon>Bacteria</taxon>
        <taxon>Bacillati</taxon>
        <taxon>Bacillota</taxon>
        <taxon>Clostridia</taxon>
        <taxon>Eubacteriales</taxon>
        <taxon>Eubacteriaceae</taxon>
        <taxon>Eubacterium</taxon>
    </lineage>
</organism>
<name>A0ABR7F0I2_9FIRM</name>
<dbReference type="RefSeq" id="WP_186840013.1">
    <property type="nucleotide sequence ID" value="NZ_JACOOZ010000002.1"/>
</dbReference>
<proteinExistence type="predicted"/>
<dbReference type="EMBL" id="JACOOZ010000002">
    <property type="protein sequence ID" value="MBC5667115.1"/>
    <property type="molecule type" value="Genomic_DNA"/>
</dbReference>
<accession>A0ABR7F0I2</accession>
<reference evidence="1 2" key="1">
    <citation type="submission" date="2020-08" db="EMBL/GenBank/DDBJ databases">
        <title>Genome public.</title>
        <authorList>
            <person name="Liu C."/>
            <person name="Sun Q."/>
        </authorList>
    </citation>
    <scope>NUCLEOTIDE SEQUENCE [LARGE SCALE GENOMIC DNA]</scope>
    <source>
        <strain evidence="1 2">BX4</strain>
    </source>
</reference>
<dbReference type="Proteomes" id="UP000597877">
    <property type="component" value="Unassembled WGS sequence"/>
</dbReference>
<protein>
    <submittedName>
        <fullName evidence="1">Uncharacterized protein</fullName>
    </submittedName>
</protein>
<evidence type="ECO:0000313" key="2">
    <source>
        <dbReference type="Proteomes" id="UP000597877"/>
    </source>
</evidence>
<evidence type="ECO:0000313" key="1">
    <source>
        <dbReference type="EMBL" id="MBC5667115.1"/>
    </source>
</evidence>